<gene>
    <name evidence="1" type="ORF">PV327_008825</name>
</gene>
<comment type="caution">
    <text evidence="1">The sequence shown here is derived from an EMBL/GenBank/DDBJ whole genome shotgun (WGS) entry which is preliminary data.</text>
</comment>
<dbReference type="Proteomes" id="UP001168972">
    <property type="component" value="Unassembled WGS sequence"/>
</dbReference>
<reference evidence="1" key="1">
    <citation type="journal article" date="2023" name="bioRxiv">
        <title>Scaffold-level genome assemblies of two parasitoid biocontrol wasps reveal the parthenogenesis mechanism and an associated novel virus.</title>
        <authorList>
            <person name="Inwood S."/>
            <person name="Skelly J."/>
            <person name="Guhlin J."/>
            <person name="Harrop T."/>
            <person name="Goldson S."/>
            <person name="Dearden P."/>
        </authorList>
    </citation>
    <scope>NUCLEOTIDE SEQUENCE</scope>
    <source>
        <strain evidence="1">Lincoln</strain>
        <tissue evidence="1">Whole body</tissue>
    </source>
</reference>
<keyword evidence="2" id="KW-1185">Reference proteome</keyword>
<proteinExistence type="predicted"/>
<dbReference type="EMBL" id="JAQQBR010000005">
    <property type="protein sequence ID" value="KAK0175040.1"/>
    <property type="molecule type" value="Genomic_DNA"/>
</dbReference>
<sequence length="153" mass="18045">MHYLETHQTKNHSVLKVVNRYWHKPNGRNRVWLQQFDVETASKSENHRYPLRWNCRGHVFGILDRSYLFKRENIPFQVGPNVLSPNHMNKDQGTYEMDQNNEQIMNPQAGPSTRPDSIQKIGDKTDMKLKKNERPITYHVETLVFISKGVTDI</sequence>
<name>A0AA39FT72_MICHY</name>
<accession>A0AA39FT72</accession>
<evidence type="ECO:0000313" key="1">
    <source>
        <dbReference type="EMBL" id="KAK0175040.1"/>
    </source>
</evidence>
<evidence type="ECO:0000313" key="2">
    <source>
        <dbReference type="Proteomes" id="UP001168972"/>
    </source>
</evidence>
<protein>
    <submittedName>
        <fullName evidence="1">Uncharacterized protein</fullName>
    </submittedName>
</protein>
<dbReference type="AlphaFoldDB" id="A0AA39FT72"/>
<reference evidence="1" key="2">
    <citation type="submission" date="2023-03" db="EMBL/GenBank/DDBJ databases">
        <authorList>
            <person name="Inwood S.N."/>
            <person name="Skelly J.G."/>
            <person name="Guhlin J."/>
            <person name="Harrop T.W.R."/>
            <person name="Goldson S.G."/>
            <person name="Dearden P.K."/>
        </authorList>
    </citation>
    <scope>NUCLEOTIDE SEQUENCE</scope>
    <source>
        <strain evidence="1">Lincoln</strain>
        <tissue evidence="1">Whole body</tissue>
    </source>
</reference>
<organism evidence="1 2">
    <name type="scientific">Microctonus hyperodae</name>
    <name type="common">Parasitoid wasp</name>
    <dbReference type="NCBI Taxonomy" id="165561"/>
    <lineage>
        <taxon>Eukaryota</taxon>
        <taxon>Metazoa</taxon>
        <taxon>Ecdysozoa</taxon>
        <taxon>Arthropoda</taxon>
        <taxon>Hexapoda</taxon>
        <taxon>Insecta</taxon>
        <taxon>Pterygota</taxon>
        <taxon>Neoptera</taxon>
        <taxon>Endopterygota</taxon>
        <taxon>Hymenoptera</taxon>
        <taxon>Apocrita</taxon>
        <taxon>Ichneumonoidea</taxon>
        <taxon>Braconidae</taxon>
        <taxon>Euphorinae</taxon>
        <taxon>Microctonus</taxon>
    </lineage>
</organism>